<keyword evidence="6 8" id="KW-0472">Membrane</keyword>
<evidence type="ECO:0000256" key="4">
    <source>
        <dbReference type="ARBA" id="ARBA00022692"/>
    </source>
</evidence>
<dbReference type="AlphaFoldDB" id="A0A1Y2IM68"/>
<keyword evidence="4 8" id="KW-0812">Transmembrane</keyword>
<evidence type="ECO:0000256" key="5">
    <source>
        <dbReference type="ARBA" id="ARBA00022989"/>
    </source>
</evidence>
<dbReference type="GO" id="GO:0005886">
    <property type="term" value="C:plasma membrane"/>
    <property type="evidence" value="ECO:0007669"/>
    <property type="project" value="UniProtKB-SubCell"/>
</dbReference>
<evidence type="ECO:0000256" key="7">
    <source>
        <dbReference type="SAM" id="MobiDB-lite"/>
    </source>
</evidence>
<dbReference type="EMBL" id="KZ084106">
    <property type="protein sequence ID" value="OSD02209.1"/>
    <property type="molecule type" value="Genomic_DNA"/>
</dbReference>
<feature type="region of interest" description="Disordered" evidence="7">
    <location>
        <begin position="78"/>
        <end position="106"/>
    </location>
</feature>
<dbReference type="Proteomes" id="UP000193067">
    <property type="component" value="Unassembled WGS sequence"/>
</dbReference>
<evidence type="ECO:0008006" key="11">
    <source>
        <dbReference type="Google" id="ProtNLM"/>
    </source>
</evidence>
<dbReference type="GO" id="GO:1904679">
    <property type="term" value="P:myo-inositol import across plasma membrane"/>
    <property type="evidence" value="ECO:0007669"/>
    <property type="project" value="TreeGrafter"/>
</dbReference>
<keyword evidence="3" id="KW-1003">Cell membrane</keyword>
<dbReference type="InterPro" id="IPR036259">
    <property type="entry name" value="MFS_trans_sf"/>
</dbReference>
<dbReference type="Gene3D" id="1.20.1250.20">
    <property type="entry name" value="MFS general substrate transporter like domains"/>
    <property type="match status" value="1"/>
</dbReference>
<proteinExistence type="predicted"/>
<keyword evidence="5 8" id="KW-1133">Transmembrane helix</keyword>
<evidence type="ECO:0000256" key="2">
    <source>
        <dbReference type="ARBA" id="ARBA00022448"/>
    </source>
</evidence>
<dbReference type="PANTHER" id="PTHR48020:SF12">
    <property type="entry name" value="PROTON MYO-INOSITOL COTRANSPORTER"/>
    <property type="match status" value="1"/>
</dbReference>
<sequence>MTNRVCNLLVGATYLPLMDRITPAGAFGFHVGLCLLGYTFVLVCFPETAGLSLEKVQLILRSRFGIRESERLRGQKRALLSAEKEPRQGSATLDGGGVSAPEPSPR</sequence>
<reference evidence="9 10" key="1">
    <citation type="journal article" date="2015" name="Biotechnol. Biofuels">
        <title>Enhanced degradation of softwood versus hardwood by the white-rot fungus Pycnoporus coccineus.</title>
        <authorList>
            <person name="Couturier M."/>
            <person name="Navarro D."/>
            <person name="Chevret D."/>
            <person name="Henrissat B."/>
            <person name="Piumi F."/>
            <person name="Ruiz-Duenas F.J."/>
            <person name="Martinez A.T."/>
            <person name="Grigoriev I.V."/>
            <person name="Riley R."/>
            <person name="Lipzen A."/>
            <person name="Berrin J.G."/>
            <person name="Master E.R."/>
            <person name="Rosso M.N."/>
        </authorList>
    </citation>
    <scope>NUCLEOTIDE SEQUENCE [LARGE SCALE GENOMIC DNA]</scope>
    <source>
        <strain evidence="9 10">BRFM310</strain>
    </source>
</reference>
<protein>
    <recommendedName>
        <fullName evidence="11">Major facilitator superfamily (MFS) profile domain-containing protein</fullName>
    </recommendedName>
</protein>
<evidence type="ECO:0000313" key="9">
    <source>
        <dbReference type="EMBL" id="OSD02209.1"/>
    </source>
</evidence>
<name>A0A1Y2IM68_TRAC3</name>
<evidence type="ECO:0000256" key="3">
    <source>
        <dbReference type="ARBA" id="ARBA00022475"/>
    </source>
</evidence>
<dbReference type="InterPro" id="IPR050814">
    <property type="entry name" value="Myo-inositol_Transporter"/>
</dbReference>
<keyword evidence="2" id="KW-0813">Transport</keyword>
<gene>
    <name evidence="9" type="ORF">PYCCODRAFT_1459156</name>
</gene>
<dbReference type="InterPro" id="IPR005828">
    <property type="entry name" value="MFS_sugar_transport-like"/>
</dbReference>
<dbReference type="PANTHER" id="PTHR48020">
    <property type="entry name" value="PROTON MYO-INOSITOL COTRANSPORTER"/>
    <property type="match status" value="1"/>
</dbReference>
<dbReference type="Pfam" id="PF00083">
    <property type="entry name" value="Sugar_tr"/>
    <property type="match status" value="1"/>
</dbReference>
<accession>A0A1Y2IM68</accession>
<evidence type="ECO:0000313" key="10">
    <source>
        <dbReference type="Proteomes" id="UP000193067"/>
    </source>
</evidence>
<dbReference type="OrthoDB" id="6339427at2759"/>
<comment type="subcellular location">
    <subcellularLocation>
        <location evidence="1">Cell membrane</location>
        <topology evidence="1">Multi-pass membrane protein</topology>
    </subcellularLocation>
</comment>
<dbReference type="GO" id="GO:0005366">
    <property type="term" value="F:myo-inositol:proton symporter activity"/>
    <property type="evidence" value="ECO:0007669"/>
    <property type="project" value="TreeGrafter"/>
</dbReference>
<evidence type="ECO:0000256" key="8">
    <source>
        <dbReference type="SAM" id="Phobius"/>
    </source>
</evidence>
<organism evidence="9 10">
    <name type="scientific">Trametes coccinea (strain BRFM310)</name>
    <name type="common">Pycnoporus coccineus</name>
    <dbReference type="NCBI Taxonomy" id="1353009"/>
    <lineage>
        <taxon>Eukaryota</taxon>
        <taxon>Fungi</taxon>
        <taxon>Dikarya</taxon>
        <taxon>Basidiomycota</taxon>
        <taxon>Agaricomycotina</taxon>
        <taxon>Agaricomycetes</taxon>
        <taxon>Polyporales</taxon>
        <taxon>Polyporaceae</taxon>
        <taxon>Trametes</taxon>
    </lineage>
</organism>
<evidence type="ECO:0000256" key="6">
    <source>
        <dbReference type="ARBA" id="ARBA00023136"/>
    </source>
</evidence>
<evidence type="ECO:0000256" key="1">
    <source>
        <dbReference type="ARBA" id="ARBA00004651"/>
    </source>
</evidence>
<dbReference type="STRING" id="1353009.A0A1Y2IM68"/>
<feature type="transmembrane region" description="Helical" evidence="8">
    <location>
        <begin position="24"/>
        <end position="45"/>
    </location>
</feature>
<keyword evidence="10" id="KW-1185">Reference proteome</keyword>